<name>A0A8H6XE22_9AGAR</name>
<evidence type="ECO:0000313" key="1">
    <source>
        <dbReference type="EMBL" id="KAF7339014.1"/>
    </source>
</evidence>
<protein>
    <submittedName>
        <fullName evidence="1">BTB domain-containing protein</fullName>
    </submittedName>
</protein>
<gene>
    <name evidence="1" type="ORF">MVEN_01977600</name>
</gene>
<dbReference type="AlphaFoldDB" id="A0A8H6XE22"/>
<dbReference type="OrthoDB" id="3036049at2759"/>
<proteinExistence type="predicted"/>
<dbReference type="Proteomes" id="UP000620124">
    <property type="component" value="Unassembled WGS sequence"/>
</dbReference>
<sequence length="410" mass="46159">MQSSPYTETHNPDQGAMIPQCIPSIIVSSPFEEDDQIDTPQRCRNAVLVCDKLKTEIMVLSKQLEASTASHDKPLRQYMDKCVSVDRYSNGLRNFQSVGGDSERGDTISLSTFERASGLWFKDGSLIIHADPLIFRVSRDMLAQQSPTLEELLRPQKLATYDVLDGCPVLQVPHNPAEVSHFLAAIFKPSSFDSFFTRISFDVIVAVFRLSTIYQIPGLPRKALTLPLLRVSNKDQILPVIQFAREHSIDWILPQAFYRYSLEMTGENQVFGVEYGGAQVVMSPNDQARCHNALFAMCTTHTAAILERYVTRVSDRGCTGGATCRESRLDEGWALLQRVGTIPNVFLSWTPQANSQLCAVCLEDMQHWNLNQRESFWNDLPGLFELPDWATLNELKDAALLEGEDDEETF</sequence>
<evidence type="ECO:0000313" key="2">
    <source>
        <dbReference type="Proteomes" id="UP000620124"/>
    </source>
</evidence>
<keyword evidence="2" id="KW-1185">Reference proteome</keyword>
<dbReference type="EMBL" id="JACAZI010000020">
    <property type="protein sequence ID" value="KAF7339014.1"/>
    <property type="molecule type" value="Genomic_DNA"/>
</dbReference>
<comment type="caution">
    <text evidence="1">The sequence shown here is derived from an EMBL/GenBank/DDBJ whole genome shotgun (WGS) entry which is preliminary data.</text>
</comment>
<accession>A0A8H6XE22</accession>
<reference evidence="1" key="1">
    <citation type="submission" date="2020-05" db="EMBL/GenBank/DDBJ databases">
        <title>Mycena genomes resolve the evolution of fungal bioluminescence.</title>
        <authorList>
            <person name="Tsai I.J."/>
        </authorList>
    </citation>
    <scope>NUCLEOTIDE SEQUENCE</scope>
    <source>
        <strain evidence="1">CCC161011</strain>
    </source>
</reference>
<organism evidence="1 2">
    <name type="scientific">Mycena venus</name>
    <dbReference type="NCBI Taxonomy" id="2733690"/>
    <lineage>
        <taxon>Eukaryota</taxon>
        <taxon>Fungi</taxon>
        <taxon>Dikarya</taxon>
        <taxon>Basidiomycota</taxon>
        <taxon>Agaricomycotina</taxon>
        <taxon>Agaricomycetes</taxon>
        <taxon>Agaricomycetidae</taxon>
        <taxon>Agaricales</taxon>
        <taxon>Marasmiineae</taxon>
        <taxon>Mycenaceae</taxon>
        <taxon>Mycena</taxon>
    </lineage>
</organism>